<dbReference type="PROSITE" id="PS50921">
    <property type="entry name" value="ANTAR"/>
    <property type="match status" value="1"/>
</dbReference>
<name>A0A2S3Z5X1_9MICO</name>
<evidence type="ECO:0000256" key="3">
    <source>
        <dbReference type="ARBA" id="ARBA00023015"/>
    </source>
</evidence>
<dbReference type="SMART" id="SM01012">
    <property type="entry name" value="ANTAR"/>
    <property type="match status" value="1"/>
</dbReference>
<dbReference type="Proteomes" id="UP000237104">
    <property type="component" value="Unassembled WGS sequence"/>
</dbReference>
<dbReference type="SUPFAM" id="SSF52172">
    <property type="entry name" value="CheY-like"/>
    <property type="match status" value="1"/>
</dbReference>
<dbReference type="InterPro" id="IPR003018">
    <property type="entry name" value="GAF"/>
</dbReference>
<dbReference type="InterPro" id="IPR005561">
    <property type="entry name" value="ANTAR"/>
</dbReference>
<keyword evidence="2" id="KW-0418">Kinase</keyword>
<keyword evidence="3" id="KW-0805">Transcription regulation</keyword>
<protein>
    <submittedName>
        <fullName evidence="6">Transcriptional regulator</fullName>
    </submittedName>
</protein>
<organism evidence="6 7">
    <name type="scientific">Cryobacterium zongtaii</name>
    <dbReference type="NCBI Taxonomy" id="1259217"/>
    <lineage>
        <taxon>Bacteria</taxon>
        <taxon>Bacillati</taxon>
        <taxon>Actinomycetota</taxon>
        <taxon>Actinomycetes</taxon>
        <taxon>Micrococcales</taxon>
        <taxon>Microbacteriaceae</taxon>
        <taxon>Cryobacterium</taxon>
    </lineage>
</organism>
<evidence type="ECO:0000259" key="5">
    <source>
        <dbReference type="PROSITE" id="PS50921"/>
    </source>
</evidence>
<evidence type="ECO:0000256" key="2">
    <source>
        <dbReference type="ARBA" id="ARBA00022777"/>
    </source>
</evidence>
<dbReference type="OrthoDB" id="3683444at2"/>
<dbReference type="PROSITE" id="PS51257">
    <property type="entry name" value="PROKAR_LIPOPROTEIN"/>
    <property type="match status" value="1"/>
</dbReference>
<dbReference type="Pfam" id="PF03861">
    <property type="entry name" value="ANTAR"/>
    <property type="match status" value="1"/>
</dbReference>
<dbReference type="GO" id="GO:0016301">
    <property type="term" value="F:kinase activity"/>
    <property type="evidence" value="ECO:0007669"/>
    <property type="project" value="UniProtKB-KW"/>
</dbReference>
<dbReference type="InterPro" id="IPR012074">
    <property type="entry name" value="GAF_ANTAR"/>
</dbReference>
<dbReference type="SMART" id="SM00065">
    <property type="entry name" value="GAF"/>
    <property type="match status" value="1"/>
</dbReference>
<sequence>MRQLGPAAQFDNPCRAFACGAQALYGCRDRALLSGCMVSSQREVDLADVFVLLADSLSAGHDVVDTMDILVQASTEFTAATDAGILLADSGGVLHVVASSNERTSEVEEAQLGHDQGPCLDCFASGEPVEVSDLSEETGRWPQFVAIARERGFDATHSFPLRLRGHIFGSLNLFSSTHEPFSNQDAALALALAQVATISLVQHQTIRNQGTVNGQLQQALKSRILIEQAKGVLAQRHGVPIDAAFSLLRTYARTSNSKLHDIADGVVHHGLSF</sequence>
<keyword evidence="1" id="KW-0808">Transferase</keyword>
<evidence type="ECO:0000313" key="6">
    <source>
        <dbReference type="EMBL" id="POH59620.1"/>
    </source>
</evidence>
<keyword evidence="4" id="KW-0804">Transcription</keyword>
<evidence type="ECO:0000313" key="7">
    <source>
        <dbReference type="Proteomes" id="UP000237104"/>
    </source>
</evidence>
<dbReference type="Gene3D" id="1.10.10.10">
    <property type="entry name" value="Winged helix-like DNA-binding domain superfamily/Winged helix DNA-binding domain"/>
    <property type="match status" value="1"/>
</dbReference>
<dbReference type="AlphaFoldDB" id="A0A2S3Z5X1"/>
<dbReference type="EMBL" id="PPXF01000065">
    <property type="protein sequence ID" value="POH59620.1"/>
    <property type="molecule type" value="Genomic_DNA"/>
</dbReference>
<dbReference type="InterPro" id="IPR029016">
    <property type="entry name" value="GAF-like_dom_sf"/>
</dbReference>
<proteinExistence type="predicted"/>
<feature type="domain" description="ANTAR" evidence="5">
    <location>
        <begin position="206"/>
        <end position="267"/>
    </location>
</feature>
<accession>A0A2S3Z5X1</accession>
<dbReference type="PIRSF" id="PIRSF036625">
    <property type="entry name" value="GAF_ANTAR"/>
    <property type="match status" value="1"/>
</dbReference>
<dbReference type="SUPFAM" id="SSF55781">
    <property type="entry name" value="GAF domain-like"/>
    <property type="match status" value="1"/>
</dbReference>
<dbReference type="InterPro" id="IPR011006">
    <property type="entry name" value="CheY-like_superfamily"/>
</dbReference>
<evidence type="ECO:0000256" key="1">
    <source>
        <dbReference type="ARBA" id="ARBA00022679"/>
    </source>
</evidence>
<dbReference type="Pfam" id="PF13185">
    <property type="entry name" value="GAF_2"/>
    <property type="match status" value="1"/>
</dbReference>
<gene>
    <name evidence="6" type="ORF">C3B59_17135</name>
</gene>
<comment type="caution">
    <text evidence="6">The sequence shown here is derived from an EMBL/GenBank/DDBJ whole genome shotgun (WGS) entry which is preliminary data.</text>
</comment>
<evidence type="ECO:0000256" key="4">
    <source>
        <dbReference type="ARBA" id="ARBA00023163"/>
    </source>
</evidence>
<dbReference type="GO" id="GO:0003723">
    <property type="term" value="F:RNA binding"/>
    <property type="evidence" value="ECO:0007669"/>
    <property type="project" value="InterPro"/>
</dbReference>
<dbReference type="InterPro" id="IPR036388">
    <property type="entry name" value="WH-like_DNA-bd_sf"/>
</dbReference>
<reference evidence="6 7" key="1">
    <citation type="submission" date="2018-01" db="EMBL/GenBank/DDBJ databases">
        <title>Cryobacterium sp. nov., from glaciers in China.</title>
        <authorList>
            <person name="Liu Q."/>
            <person name="Xin Y.-H."/>
        </authorList>
    </citation>
    <scope>NUCLEOTIDE SEQUENCE [LARGE SCALE GENOMIC DNA]</scope>
    <source>
        <strain evidence="6 7">TMB1-8</strain>
    </source>
</reference>
<dbReference type="Gene3D" id="3.30.450.40">
    <property type="match status" value="1"/>
</dbReference>